<sequence length="72" mass="7698">MAVLIIPTIMVSAARDFPDDQISSFNSKAEEISALMANLKDMGVEQLPKGCHVCCPGVPKYCAICCRPPASN</sequence>
<gene>
    <name evidence="1" type="ORF">PIB30_095295</name>
</gene>
<evidence type="ECO:0000313" key="2">
    <source>
        <dbReference type="Proteomes" id="UP001341840"/>
    </source>
</evidence>
<keyword evidence="2" id="KW-1185">Reference proteome</keyword>
<dbReference type="EMBL" id="JASCZI010243823">
    <property type="protein sequence ID" value="MED6213644.1"/>
    <property type="molecule type" value="Genomic_DNA"/>
</dbReference>
<accession>A0ABU6YWC2</accession>
<protein>
    <submittedName>
        <fullName evidence="1">Uncharacterized protein</fullName>
    </submittedName>
</protein>
<name>A0ABU6YWC2_9FABA</name>
<reference evidence="1 2" key="1">
    <citation type="journal article" date="2023" name="Plants (Basel)">
        <title>Bridging the Gap: Combining Genomics and Transcriptomics Approaches to Understand Stylosanthes scabra, an Orphan Legume from the Brazilian Caatinga.</title>
        <authorList>
            <person name="Ferreira-Neto J.R.C."/>
            <person name="da Silva M.D."/>
            <person name="Binneck E."/>
            <person name="de Melo N.F."/>
            <person name="da Silva R.H."/>
            <person name="de Melo A.L.T.M."/>
            <person name="Pandolfi V."/>
            <person name="Bustamante F.O."/>
            <person name="Brasileiro-Vidal A.C."/>
            <person name="Benko-Iseppon A.M."/>
        </authorList>
    </citation>
    <scope>NUCLEOTIDE SEQUENCE [LARGE SCALE GENOMIC DNA]</scope>
    <source>
        <tissue evidence="1">Leaves</tissue>
    </source>
</reference>
<evidence type="ECO:0000313" key="1">
    <source>
        <dbReference type="EMBL" id="MED6213644.1"/>
    </source>
</evidence>
<organism evidence="1 2">
    <name type="scientific">Stylosanthes scabra</name>
    <dbReference type="NCBI Taxonomy" id="79078"/>
    <lineage>
        <taxon>Eukaryota</taxon>
        <taxon>Viridiplantae</taxon>
        <taxon>Streptophyta</taxon>
        <taxon>Embryophyta</taxon>
        <taxon>Tracheophyta</taxon>
        <taxon>Spermatophyta</taxon>
        <taxon>Magnoliopsida</taxon>
        <taxon>eudicotyledons</taxon>
        <taxon>Gunneridae</taxon>
        <taxon>Pentapetalae</taxon>
        <taxon>rosids</taxon>
        <taxon>fabids</taxon>
        <taxon>Fabales</taxon>
        <taxon>Fabaceae</taxon>
        <taxon>Papilionoideae</taxon>
        <taxon>50 kb inversion clade</taxon>
        <taxon>dalbergioids sensu lato</taxon>
        <taxon>Dalbergieae</taxon>
        <taxon>Pterocarpus clade</taxon>
        <taxon>Stylosanthes</taxon>
    </lineage>
</organism>
<comment type="caution">
    <text evidence="1">The sequence shown here is derived from an EMBL/GenBank/DDBJ whole genome shotgun (WGS) entry which is preliminary data.</text>
</comment>
<proteinExistence type="predicted"/>
<dbReference type="Proteomes" id="UP001341840">
    <property type="component" value="Unassembled WGS sequence"/>
</dbReference>